<dbReference type="AlphaFoldDB" id="A0A437AEE4"/>
<dbReference type="EMBL" id="SAEB01000001">
    <property type="protein sequence ID" value="RVD89486.1"/>
    <property type="molecule type" value="Genomic_DNA"/>
</dbReference>
<evidence type="ECO:0000313" key="1">
    <source>
        <dbReference type="EMBL" id="RVD89486.1"/>
    </source>
</evidence>
<proteinExistence type="predicted"/>
<dbReference type="Proteomes" id="UP000283090">
    <property type="component" value="Unassembled WGS sequence"/>
</dbReference>
<accession>A0A437AEE4</accession>
<sequence length="83" mass="8999">MPFFSLLGVKTRKKRFVHQGAVDPVSMVAGRWIPLTIILRAGATLQPTFKAHPTSAVSVKSANLSGIFATAYETSKLKAINRT</sequence>
<dbReference type="GeneID" id="93582802"/>
<keyword evidence="2" id="KW-1185">Reference proteome</keyword>
<reference evidence="1 2" key="1">
    <citation type="submission" date="2019-01" db="EMBL/GenBank/DDBJ databases">
        <title>Intercellular communication is required for trap formation in the nematode-trapping fungus Duddingtonia flagrans.</title>
        <authorList>
            <person name="Youssar L."/>
            <person name="Wernet V."/>
            <person name="Hensel N."/>
            <person name="Hildebrandt H.-G."/>
            <person name="Fischer R."/>
        </authorList>
    </citation>
    <scope>NUCLEOTIDE SEQUENCE [LARGE SCALE GENOMIC DNA]</scope>
    <source>
        <strain evidence="1 2">CBS H-5679</strain>
    </source>
</reference>
<comment type="caution">
    <text evidence="1">The sequence shown here is derived from an EMBL/GenBank/DDBJ whole genome shotgun (WGS) entry which is preliminary data.</text>
</comment>
<dbReference type="VEuPathDB" id="FungiDB:DFL_000491"/>
<dbReference type="RefSeq" id="XP_067495030.1">
    <property type="nucleotide sequence ID" value="XM_067634086.1"/>
</dbReference>
<evidence type="ECO:0000313" key="2">
    <source>
        <dbReference type="Proteomes" id="UP000283090"/>
    </source>
</evidence>
<name>A0A437AEE4_ARTFL</name>
<gene>
    <name evidence="1" type="ORF">DFL_000491</name>
</gene>
<protein>
    <submittedName>
        <fullName evidence="1">Uncharacterized protein</fullName>
    </submittedName>
</protein>
<organism evidence="1 2">
    <name type="scientific">Arthrobotrys flagrans</name>
    <name type="common">Nematode-trapping fungus</name>
    <name type="synonym">Trichothecium flagrans</name>
    <dbReference type="NCBI Taxonomy" id="97331"/>
    <lineage>
        <taxon>Eukaryota</taxon>
        <taxon>Fungi</taxon>
        <taxon>Dikarya</taxon>
        <taxon>Ascomycota</taxon>
        <taxon>Pezizomycotina</taxon>
        <taxon>Orbiliomycetes</taxon>
        <taxon>Orbiliales</taxon>
        <taxon>Orbiliaceae</taxon>
        <taxon>Arthrobotrys</taxon>
    </lineage>
</organism>